<feature type="domain" description="Alcohol dehydrogenase iron-type/glycerol dehydrogenase GldA" evidence="2">
    <location>
        <begin position="9"/>
        <end position="160"/>
    </location>
</feature>
<dbReference type="Gene3D" id="1.20.1090.10">
    <property type="entry name" value="Dehydroquinate synthase-like - alpha domain"/>
    <property type="match status" value="1"/>
</dbReference>
<evidence type="ECO:0000313" key="4">
    <source>
        <dbReference type="EMBL" id="MCC2164775.1"/>
    </source>
</evidence>
<dbReference type="InterPro" id="IPR056798">
    <property type="entry name" value="ADH_Fe_C"/>
</dbReference>
<dbReference type="FunFam" id="3.40.50.1970:FF:000003">
    <property type="entry name" value="Alcohol dehydrogenase, iron-containing"/>
    <property type="match status" value="1"/>
</dbReference>
<dbReference type="PANTHER" id="PTHR11496:SF83">
    <property type="entry name" value="HYDROXYACID-OXOACID TRANSHYDROGENASE, MITOCHONDRIAL"/>
    <property type="match status" value="1"/>
</dbReference>
<evidence type="ECO:0000259" key="3">
    <source>
        <dbReference type="Pfam" id="PF25137"/>
    </source>
</evidence>
<dbReference type="FunFam" id="1.20.1090.10:FF:000001">
    <property type="entry name" value="Aldehyde-alcohol dehydrogenase"/>
    <property type="match status" value="1"/>
</dbReference>
<gene>
    <name evidence="4" type="ORF">LKD32_07760</name>
</gene>
<evidence type="ECO:0000259" key="2">
    <source>
        <dbReference type="Pfam" id="PF00465"/>
    </source>
</evidence>
<dbReference type="PANTHER" id="PTHR11496">
    <property type="entry name" value="ALCOHOL DEHYDROGENASE"/>
    <property type="match status" value="1"/>
</dbReference>
<evidence type="ECO:0000256" key="1">
    <source>
        <dbReference type="ARBA" id="ARBA00023002"/>
    </source>
</evidence>
<organism evidence="4 5">
    <name type="scientific">Brotaphodocola catenula</name>
    <dbReference type="NCBI Taxonomy" id="2885361"/>
    <lineage>
        <taxon>Bacteria</taxon>
        <taxon>Bacillati</taxon>
        <taxon>Bacillota</taxon>
        <taxon>Clostridia</taxon>
        <taxon>Lachnospirales</taxon>
        <taxon>Lachnospiraceae</taxon>
        <taxon>Brotaphodocola</taxon>
    </lineage>
</organism>
<dbReference type="InterPro" id="IPR001670">
    <property type="entry name" value="ADH_Fe/GldA"/>
</dbReference>
<protein>
    <submittedName>
        <fullName evidence="4">Iron-containing alcohol dehydrogenase</fullName>
    </submittedName>
</protein>
<dbReference type="CDD" id="cd08180">
    <property type="entry name" value="PDD"/>
    <property type="match status" value="1"/>
</dbReference>
<dbReference type="PROSITE" id="PS00060">
    <property type="entry name" value="ADH_IRON_2"/>
    <property type="match status" value="1"/>
</dbReference>
<dbReference type="GO" id="GO:0004022">
    <property type="term" value="F:alcohol dehydrogenase (NAD+) activity"/>
    <property type="evidence" value="ECO:0007669"/>
    <property type="project" value="UniProtKB-ARBA"/>
</dbReference>
<dbReference type="InterPro" id="IPR039697">
    <property type="entry name" value="Alcohol_dehydrogenase_Fe"/>
</dbReference>
<dbReference type="Proteomes" id="UP001198962">
    <property type="component" value="Unassembled WGS sequence"/>
</dbReference>
<dbReference type="AlphaFoldDB" id="A0AAE3DI83"/>
<dbReference type="InterPro" id="IPR018211">
    <property type="entry name" value="ADH_Fe_CS"/>
</dbReference>
<keyword evidence="5" id="KW-1185">Reference proteome</keyword>
<feature type="domain" description="Fe-containing alcohol dehydrogenase-like C-terminal" evidence="3">
    <location>
        <begin position="171"/>
        <end position="373"/>
    </location>
</feature>
<dbReference type="GO" id="GO:0046872">
    <property type="term" value="F:metal ion binding"/>
    <property type="evidence" value="ECO:0007669"/>
    <property type="project" value="InterPro"/>
</dbReference>
<comment type="caution">
    <text evidence="4">The sequence shown here is derived from an EMBL/GenBank/DDBJ whole genome shotgun (WGS) entry which is preliminary data.</text>
</comment>
<sequence>MGQFLMSTRVYMGESSMEEVKGLGVHRAYIICDPFMEKCGRAGELAGLLAEAGATTEIFSKVVPDPSIEVVTMAIQGMTALKPDAVLALGGGSAIDTAKAASHLYASMNGGEKPMLIAVPTTSGTGSEVTSFAVISDTQAKVKYALVDQALVPDVALLDPNLTASVPPSITADTGMDVLTHGLEAYVSTKADDFTDACAEKAIKLVWEYLERAVTDGSDMEAREHMHNASCLAGIAFSNASLGVCHSMAHALGAHFHIPHGRANALLLTHVIGYNAGLELVKDTETLLRYEKIANMLGIGGGTPKSAVYGLIRQIKNLMQRIHIPAYVTDLNVDREAFESAIPEMAKRAMEDNCTATNPRTPAVSEFENLYKNLCKGGPV</sequence>
<proteinExistence type="predicted"/>
<dbReference type="Gene3D" id="3.40.50.1970">
    <property type="match status" value="1"/>
</dbReference>
<dbReference type="Pfam" id="PF25137">
    <property type="entry name" value="ADH_Fe_C"/>
    <property type="match status" value="1"/>
</dbReference>
<dbReference type="PROSITE" id="PS00913">
    <property type="entry name" value="ADH_IRON_1"/>
    <property type="match status" value="1"/>
</dbReference>
<dbReference type="SUPFAM" id="SSF56796">
    <property type="entry name" value="Dehydroquinate synthase-like"/>
    <property type="match status" value="1"/>
</dbReference>
<name>A0AAE3DI83_9FIRM</name>
<dbReference type="RefSeq" id="WP_308451322.1">
    <property type="nucleotide sequence ID" value="NZ_JAJEPU010000019.1"/>
</dbReference>
<accession>A0AAE3DI83</accession>
<dbReference type="EMBL" id="JAJEPU010000019">
    <property type="protein sequence ID" value="MCC2164775.1"/>
    <property type="molecule type" value="Genomic_DNA"/>
</dbReference>
<evidence type="ECO:0000313" key="5">
    <source>
        <dbReference type="Proteomes" id="UP001198962"/>
    </source>
</evidence>
<dbReference type="Pfam" id="PF00465">
    <property type="entry name" value="Fe-ADH"/>
    <property type="match status" value="1"/>
</dbReference>
<keyword evidence="1" id="KW-0560">Oxidoreductase</keyword>
<reference evidence="4" key="1">
    <citation type="submission" date="2021-10" db="EMBL/GenBank/DDBJ databases">
        <title>Anaerobic single-cell dispensing facilitates the cultivation of human gut bacteria.</title>
        <authorList>
            <person name="Afrizal A."/>
        </authorList>
    </citation>
    <scope>NUCLEOTIDE SEQUENCE</scope>
    <source>
        <strain evidence="4">CLA-AA-H274</strain>
    </source>
</reference>